<proteinExistence type="predicted"/>
<protein>
    <submittedName>
        <fullName evidence="1">Uncharacterized protein</fullName>
    </submittedName>
</protein>
<dbReference type="AlphaFoldDB" id="A0AAE0TAU0"/>
<sequence>QNLISTSMNSVDINEKYYVKKKLEQSESQTSEPEAIVYDMSSDGYTENMSITFEEDPVDEPRDETLTKIIKGHKIRRTPKHEGMHPY</sequence>
<keyword evidence="2" id="KW-1185">Reference proteome</keyword>
<reference evidence="1" key="3">
    <citation type="submission" date="2023-05" db="EMBL/GenBank/DDBJ databases">
        <authorList>
            <person name="Smith C.H."/>
        </authorList>
    </citation>
    <scope>NUCLEOTIDE SEQUENCE</scope>
    <source>
        <strain evidence="1">CHS0354</strain>
        <tissue evidence="1">Mantle</tissue>
    </source>
</reference>
<feature type="non-terminal residue" evidence="1">
    <location>
        <position position="1"/>
    </location>
</feature>
<reference evidence="1" key="2">
    <citation type="journal article" date="2021" name="Genome Biol. Evol.">
        <title>Developing a high-quality reference genome for a parasitic bivalve with doubly uniparental inheritance (Bivalvia: Unionida).</title>
        <authorList>
            <person name="Smith C.H."/>
        </authorList>
    </citation>
    <scope>NUCLEOTIDE SEQUENCE</scope>
    <source>
        <strain evidence="1">CHS0354</strain>
        <tissue evidence="1">Mantle</tissue>
    </source>
</reference>
<organism evidence="1 2">
    <name type="scientific">Potamilus streckersoni</name>
    <dbReference type="NCBI Taxonomy" id="2493646"/>
    <lineage>
        <taxon>Eukaryota</taxon>
        <taxon>Metazoa</taxon>
        <taxon>Spiralia</taxon>
        <taxon>Lophotrochozoa</taxon>
        <taxon>Mollusca</taxon>
        <taxon>Bivalvia</taxon>
        <taxon>Autobranchia</taxon>
        <taxon>Heteroconchia</taxon>
        <taxon>Palaeoheterodonta</taxon>
        <taxon>Unionida</taxon>
        <taxon>Unionoidea</taxon>
        <taxon>Unionidae</taxon>
        <taxon>Ambleminae</taxon>
        <taxon>Lampsilini</taxon>
        <taxon>Potamilus</taxon>
    </lineage>
</organism>
<evidence type="ECO:0000313" key="2">
    <source>
        <dbReference type="Proteomes" id="UP001195483"/>
    </source>
</evidence>
<reference evidence="1" key="1">
    <citation type="journal article" date="2021" name="Genome Biol. Evol.">
        <title>A High-Quality Reference Genome for a Parasitic Bivalve with Doubly Uniparental Inheritance (Bivalvia: Unionida).</title>
        <authorList>
            <person name="Smith C.H."/>
        </authorList>
    </citation>
    <scope>NUCLEOTIDE SEQUENCE</scope>
    <source>
        <strain evidence="1">CHS0354</strain>
    </source>
</reference>
<evidence type="ECO:0000313" key="1">
    <source>
        <dbReference type="EMBL" id="KAK3606618.1"/>
    </source>
</evidence>
<dbReference type="Proteomes" id="UP001195483">
    <property type="component" value="Unassembled WGS sequence"/>
</dbReference>
<name>A0AAE0TAU0_9BIVA</name>
<gene>
    <name evidence="1" type="ORF">CHS0354_018007</name>
</gene>
<dbReference type="EMBL" id="JAEAOA010001111">
    <property type="protein sequence ID" value="KAK3606618.1"/>
    <property type="molecule type" value="Genomic_DNA"/>
</dbReference>
<accession>A0AAE0TAU0</accession>
<comment type="caution">
    <text evidence="1">The sequence shown here is derived from an EMBL/GenBank/DDBJ whole genome shotgun (WGS) entry which is preliminary data.</text>
</comment>